<protein>
    <submittedName>
        <fullName evidence="1">Uncharacterized protein</fullName>
    </submittedName>
</protein>
<dbReference type="eggNOG" id="arCOG05684">
    <property type="taxonomic scope" value="Archaea"/>
</dbReference>
<dbReference type="KEGG" id="tuz:TUZN_1505"/>
<dbReference type="AlphaFoldDB" id="F2L249"/>
<gene>
    <name evidence="1" type="ordered locus">TUZN_1505</name>
</gene>
<evidence type="ECO:0000313" key="1">
    <source>
        <dbReference type="EMBL" id="AEA12976.1"/>
    </source>
</evidence>
<proteinExistence type="predicted"/>
<keyword evidence="2" id="KW-1185">Reference proteome</keyword>
<accession>F2L249</accession>
<name>F2L249_THEU7</name>
<reference key="2">
    <citation type="submission" date="2011-03" db="EMBL/GenBank/DDBJ databases">
        <title>Complete genome sequence of the thermoacidophilic crenarchaeon Thermoproteus uzoniensis 768-20.</title>
        <authorList>
            <person name="Mardanov A.V."/>
            <person name="Gumerov V.M."/>
            <person name="Beletsky A.V."/>
            <person name="Prokofeva M.I."/>
            <person name="Bonch-Osmolovskaya E.A."/>
            <person name="Ravin N.V."/>
            <person name="Skryabin K.G."/>
        </authorList>
    </citation>
    <scope>NUCLEOTIDE SEQUENCE</scope>
    <source>
        <strain>768-20</strain>
    </source>
</reference>
<sequence>MLSDFLNASYADLVKKYGAVKKDDVYEVPLQNAPWTFSRPLSAFLSAGSTYIVEGVDVSWEGPGEVYVVLTNWEVGFGLVLARRRRLFRCIRRQYAAPYGVRLPQHIRVRPVELVLSDSDAVECVDRPLEAKAIAVLPSTVYVLNSLRVDLSNARLRESRRNV</sequence>
<dbReference type="STRING" id="999630.TUZN_1505"/>
<dbReference type="OrthoDB" id="27186at2157"/>
<dbReference type="Proteomes" id="UP000008138">
    <property type="component" value="Chromosome"/>
</dbReference>
<reference evidence="1 2" key="1">
    <citation type="journal article" date="2011" name="J. Bacteriol.">
        <title>Complete genome sequence of the thermoacidophilic crenarchaeon Thermoproteus uzoniensis 768-20.</title>
        <authorList>
            <person name="Mardanov A.V."/>
            <person name="Gumerov V.M."/>
            <person name="Beletsky A.V."/>
            <person name="Prokofeva M.I."/>
            <person name="Bonch-Osmolovskaya E.A."/>
            <person name="Ravin N.V."/>
            <person name="Skryabin K.G."/>
        </authorList>
    </citation>
    <scope>NUCLEOTIDE SEQUENCE [LARGE SCALE GENOMIC DNA]</scope>
    <source>
        <strain evidence="1 2">768-20</strain>
    </source>
</reference>
<evidence type="ECO:0000313" key="2">
    <source>
        <dbReference type="Proteomes" id="UP000008138"/>
    </source>
</evidence>
<dbReference type="HOGENOM" id="CLU_1623521_0_0_2"/>
<dbReference type="EMBL" id="CP002590">
    <property type="protein sequence ID" value="AEA12976.1"/>
    <property type="molecule type" value="Genomic_DNA"/>
</dbReference>
<organism evidence="1 2">
    <name type="scientific">Thermoproteus uzoniensis (strain 768-20)</name>
    <dbReference type="NCBI Taxonomy" id="999630"/>
    <lineage>
        <taxon>Archaea</taxon>
        <taxon>Thermoproteota</taxon>
        <taxon>Thermoprotei</taxon>
        <taxon>Thermoproteales</taxon>
        <taxon>Thermoproteaceae</taxon>
        <taxon>Thermoproteus</taxon>
    </lineage>
</organism>
<dbReference type="RefSeq" id="WP_013680311.1">
    <property type="nucleotide sequence ID" value="NC_015315.1"/>
</dbReference>
<dbReference type="GeneID" id="10361029"/>